<reference evidence="1" key="1">
    <citation type="submission" date="2021-06" db="EMBL/GenBank/DDBJ databases">
        <authorList>
            <person name="Kallberg Y."/>
            <person name="Tangrot J."/>
            <person name="Rosling A."/>
        </authorList>
    </citation>
    <scope>NUCLEOTIDE SEQUENCE</scope>
    <source>
        <strain evidence="1">28 12/20/2015</strain>
    </source>
</reference>
<keyword evidence="2" id="KW-1185">Reference proteome</keyword>
<dbReference type="EMBL" id="CAJVPW010021103">
    <property type="protein sequence ID" value="CAG8691979.1"/>
    <property type="molecule type" value="Genomic_DNA"/>
</dbReference>
<proteinExistence type="predicted"/>
<comment type="caution">
    <text evidence="1">The sequence shown here is derived from an EMBL/GenBank/DDBJ whole genome shotgun (WGS) entry which is preliminary data.</text>
</comment>
<dbReference type="Proteomes" id="UP000789366">
    <property type="component" value="Unassembled WGS sequence"/>
</dbReference>
<sequence>NHFLLCKHLVRQTVDTPNGKRRCLIRCKFTCHTTPPFLILNNHDTNKTTSPEVQAAVYTDETYVVNNFSSSYNADLDKNLDEEAYNYVEANWKLFKQAFERICSKKNANNWRQVSAMMK</sequence>
<evidence type="ECO:0000313" key="2">
    <source>
        <dbReference type="Proteomes" id="UP000789366"/>
    </source>
</evidence>
<evidence type="ECO:0000313" key="1">
    <source>
        <dbReference type="EMBL" id="CAG8691979.1"/>
    </source>
</evidence>
<organism evidence="1 2">
    <name type="scientific">Cetraspora pellucida</name>
    <dbReference type="NCBI Taxonomy" id="1433469"/>
    <lineage>
        <taxon>Eukaryota</taxon>
        <taxon>Fungi</taxon>
        <taxon>Fungi incertae sedis</taxon>
        <taxon>Mucoromycota</taxon>
        <taxon>Glomeromycotina</taxon>
        <taxon>Glomeromycetes</taxon>
        <taxon>Diversisporales</taxon>
        <taxon>Gigasporaceae</taxon>
        <taxon>Cetraspora</taxon>
    </lineage>
</organism>
<name>A0ACA9P6E2_9GLOM</name>
<feature type="non-terminal residue" evidence="1">
    <location>
        <position position="1"/>
    </location>
</feature>
<protein>
    <submittedName>
        <fullName evidence="1">10260_t:CDS:1</fullName>
    </submittedName>
</protein>
<gene>
    <name evidence="1" type="ORF">SPELUC_LOCUS10802</name>
</gene>
<accession>A0ACA9P6E2</accession>